<sequence>MEFQMNTTVKFKHDAKLLKKAQQAKPQLQYKQLVPQRIVKIIPDQQELFGYRAVSQSQTITKLNQLSFGKGERVVLDLGDHQVGHFQIKINSVGSPMDAPLWLHVVFAELPAEIGTNHEPYHGELSSSWLAEEYLHLDVLPSLLKLPRRYACRYIMLEVMDTSPKWKAVFSEPLFTAESAVSSEQTLKLDSGDPLLDQIDRVSCKTLLDCMQEVFEDGPKRDRRLWLGDLRLQALANYATFDNQQLVKRCLYLFGGLTTEDGRISANIFTQKEPIPDDTFLYDYSLFFISTLADYFAHYHDMEVLQDLFPIAQRQLDQALQLVDQQGQVELDPKWPIFIDWSQEFDKATCAQAVTIYALKQFLELAQEMKIATDQYQATLDKLVNFATEKLYNQQRGLFVSGAKQEINIASQVWMALAHVLPPAENHALMETALKELFPITGIATPYMYHHVCAALFETRHSAAALDLIKDYWGGMLKYGADTFWEAFQPEKPAFSPYNSMAINSYCHAWSCTPAYLLRKYLKK</sequence>
<dbReference type="EMBL" id="AZGB01000016">
    <property type="protein sequence ID" value="KRM06241.1"/>
    <property type="molecule type" value="Genomic_DNA"/>
</dbReference>
<dbReference type="PANTHER" id="PTHR34987">
    <property type="entry name" value="C, PUTATIVE (AFU_ORTHOLOGUE AFUA_3G02880)-RELATED"/>
    <property type="match status" value="1"/>
</dbReference>
<dbReference type="AlphaFoldDB" id="A0A0R1VKS2"/>
<reference evidence="3 4" key="1">
    <citation type="journal article" date="2015" name="Genome Announc.">
        <title>Expanding the biotechnology potential of lactobacilli through comparative genomics of 213 strains and associated genera.</title>
        <authorList>
            <person name="Sun Z."/>
            <person name="Harris H.M."/>
            <person name="McCann A."/>
            <person name="Guo C."/>
            <person name="Argimon S."/>
            <person name="Zhang W."/>
            <person name="Yang X."/>
            <person name="Jeffery I.B."/>
            <person name="Cooney J.C."/>
            <person name="Kagawa T.F."/>
            <person name="Liu W."/>
            <person name="Song Y."/>
            <person name="Salvetti E."/>
            <person name="Wrobel A."/>
            <person name="Rasinkangas P."/>
            <person name="Parkhill J."/>
            <person name="Rea M.C."/>
            <person name="O'Sullivan O."/>
            <person name="Ritari J."/>
            <person name="Douillard F.P."/>
            <person name="Paul Ross R."/>
            <person name="Yang R."/>
            <person name="Briner A.E."/>
            <person name="Felis G.E."/>
            <person name="de Vos W.M."/>
            <person name="Barrangou R."/>
            <person name="Klaenhammer T.R."/>
            <person name="Caufield P.W."/>
            <person name="Cui Y."/>
            <person name="Zhang H."/>
            <person name="O'Toole P.W."/>
        </authorList>
    </citation>
    <scope>NUCLEOTIDE SEQUENCE [LARGE SCALE GENOMIC DNA]</scope>
    <source>
        <strain evidence="3 4">DSM 18630</strain>
    </source>
</reference>
<dbReference type="OrthoDB" id="9815108at2"/>
<evidence type="ECO:0000259" key="2">
    <source>
        <dbReference type="Pfam" id="PF21104"/>
    </source>
</evidence>
<dbReference type="Pfam" id="PF21104">
    <property type="entry name" value="Glyco_hydro_78_N"/>
    <property type="match status" value="1"/>
</dbReference>
<dbReference type="SUPFAM" id="SSF48208">
    <property type="entry name" value="Six-hairpin glycosidases"/>
    <property type="match status" value="1"/>
</dbReference>
<gene>
    <name evidence="3" type="ORF">FC89_GL001113</name>
</gene>
<proteinExistence type="predicted"/>
<evidence type="ECO:0000259" key="1">
    <source>
        <dbReference type="Pfam" id="PF17389"/>
    </source>
</evidence>
<dbReference type="PATRIC" id="fig|1423750.3.peg.1139"/>
<dbReference type="STRING" id="1423750.FC89_GL001113"/>
<dbReference type="PANTHER" id="PTHR34987:SF4">
    <property type="entry name" value="ALPHA-L-RHAMNOSIDASE C-TERMINAL DOMAIN-CONTAINING PROTEIN"/>
    <property type="match status" value="1"/>
</dbReference>
<dbReference type="InterPro" id="IPR008928">
    <property type="entry name" value="6-hairpin_glycosidase_sf"/>
</dbReference>
<dbReference type="Proteomes" id="UP000051451">
    <property type="component" value="Unassembled WGS sequence"/>
</dbReference>
<name>A0A0R1VKS2_9LACO</name>
<dbReference type="GeneID" id="98319131"/>
<keyword evidence="4" id="KW-1185">Reference proteome</keyword>
<comment type="caution">
    <text evidence="3">The sequence shown here is derived from an EMBL/GenBank/DDBJ whole genome shotgun (WGS) entry which is preliminary data.</text>
</comment>
<organism evidence="3 4">
    <name type="scientific">Liquorilactobacillus ghanensis DSM 18630</name>
    <dbReference type="NCBI Taxonomy" id="1423750"/>
    <lineage>
        <taxon>Bacteria</taxon>
        <taxon>Bacillati</taxon>
        <taxon>Bacillota</taxon>
        <taxon>Bacilli</taxon>
        <taxon>Lactobacillales</taxon>
        <taxon>Lactobacillaceae</taxon>
        <taxon>Liquorilactobacillus</taxon>
    </lineage>
</organism>
<feature type="domain" description="Alpha-L-rhamnosidase six-hairpin glycosidase" evidence="1">
    <location>
        <begin position="185"/>
        <end position="521"/>
    </location>
</feature>
<feature type="domain" description="Glycosyl hydrolase family 78 alpha-rhamnosidase N-terminal" evidence="2">
    <location>
        <begin position="35"/>
        <end position="176"/>
    </location>
</feature>
<dbReference type="RefSeq" id="WP_057871851.1">
    <property type="nucleotide sequence ID" value="NZ_AZGB01000016.1"/>
</dbReference>
<evidence type="ECO:0000313" key="3">
    <source>
        <dbReference type="EMBL" id="KRM06241.1"/>
    </source>
</evidence>
<dbReference type="GO" id="GO:0005975">
    <property type="term" value="P:carbohydrate metabolic process"/>
    <property type="evidence" value="ECO:0007669"/>
    <property type="project" value="InterPro"/>
</dbReference>
<dbReference type="InterPro" id="IPR049164">
    <property type="entry name" value="Glyco_hydro_78_N"/>
</dbReference>
<evidence type="ECO:0000313" key="4">
    <source>
        <dbReference type="Proteomes" id="UP000051451"/>
    </source>
</evidence>
<accession>A0A0R1VKS2</accession>
<protein>
    <submittedName>
        <fullName evidence="3">Alpha-L-rhamnosidase</fullName>
    </submittedName>
</protein>
<dbReference type="InterPro" id="IPR035396">
    <property type="entry name" value="Bac_rhamnosid6H"/>
</dbReference>
<dbReference type="Gene3D" id="1.50.10.10">
    <property type="match status" value="1"/>
</dbReference>
<dbReference type="InterPro" id="IPR012341">
    <property type="entry name" value="6hp_glycosidase-like_sf"/>
</dbReference>
<dbReference type="Pfam" id="PF17389">
    <property type="entry name" value="Bac_rhamnosid6H"/>
    <property type="match status" value="1"/>
</dbReference>